<evidence type="ECO:0000313" key="2">
    <source>
        <dbReference type="Proteomes" id="UP001159075"/>
    </source>
</evidence>
<protein>
    <submittedName>
        <fullName evidence="1">Uncharacterized protein</fullName>
    </submittedName>
</protein>
<name>A0ABT6UGA5_9GAMM</name>
<accession>A0ABT6UGA5</accession>
<organism evidence="1 2">
    <name type="scientific">Shewanella xiamenensis</name>
    <dbReference type="NCBI Taxonomy" id="332186"/>
    <lineage>
        <taxon>Bacteria</taxon>
        <taxon>Pseudomonadati</taxon>
        <taxon>Pseudomonadota</taxon>
        <taxon>Gammaproteobacteria</taxon>
        <taxon>Alteromonadales</taxon>
        <taxon>Shewanellaceae</taxon>
        <taxon>Shewanella</taxon>
    </lineage>
</organism>
<sequence>MPCIVDPAHPFSKQSGNCWKSLCGKSIFMTNNPFMTVESAQSSDKPICKACRKIANIPPKNVSVSKFEPYVLYMAFMGELSVLNVVGETNTNYRLDSGSLKLKYERTRDLYWLRSDAGHAFYSRNKEEAVKMAKTQLQQRIQYLQSKIDDANKSLKLLG</sequence>
<evidence type="ECO:0000313" key="1">
    <source>
        <dbReference type="EMBL" id="MDI5832526.1"/>
    </source>
</evidence>
<gene>
    <name evidence="1" type="ORF">ODY93_13185</name>
</gene>
<comment type="caution">
    <text evidence="1">The sequence shown here is derived from an EMBL/GenBank/DDBJ whole genome shotgun (WGS) entry which is preliminary data.</text>
</comment>
<reference evidence="1 2" key="1">
    <citation type="submission" date="2022-09" db="EMBL/GenBank/DDBJ databases">
        <title>The outer-membrane cytochrome OmcA is essential for infection of Shewanella oneidensis by a zebrafish-associated bacteriophage.</title>
        <authorList>
            <person name="Grenfell A.W."/>
            <person name="Intile P."/>
            <person name="Mcfarlane J."/>
            <person name="Leung D."/>
            <person name="Abdalla K."/>
            <person name="Wold M."/>
            <person name="Kees E."/>
            <person name="Gralnick J."/>
        </authorList>
    </citation>
    <scope>NUCLEOTIDE SEQUENCE [LARGE SCALE GENOMIC DNA]</scope>
    <source>
        <strain evidence="1 2">NF-5</strain>
    </source>
</reference>
<proteinExistence type="predicted"/>
<dbReference type="EMBL" id="JAOTLW010000013">
    <property type="protein sequence ID" value="MDI5832526.1"/>
    <property type="molecule type" value="Genomic_DNA"/>
</dbReference>
<dbReference type="RefSeq" id="WP_282679491.1">
    <property type="nucleotide sequence ID" value="NZ_CP106875.1"/>
</dbReference>
<dbReference type="Proteomes" id="UP001159075">
    <property type="component" value="Unassembled WGS sequence"/>
</dbReference>
<keyword evidence="2" id="KW-1185">Reference proteome</keyword>